<dbReference type="OrthoDB" id="6604226at2759"/>
<organism evidence="2 3">
    <name type="scientific">Drosophila busckii</name>
    <name type="common">Fruit fly</name>
    <dbReference type="NCBI Taxonomy" id="30019"/>
    <lineage>
        <taxon>Eukaryota</taxon>
        <taxon>Metazoa</taxon>
        <taxon>Ecdysozoa</taxon>
        <taxon>Arthropoda</taxon>
        <taxon>Hexapoda</taxon>
        <taxon>Insecta</taxon>
        <taxon>Pterygota</taxon>
        <taxon>Neoptera</taxon>
        <taxon>Endopterygota</taxon>
        <taxon>Diptera</taxon>
        <taxon>Brachycera</taxon>
        <taxon>Muscomorpha</taxon>
        <taxon>Ephydroidea</taxon>
        <taxon>Drosophilidae</taxon>
        <taxon>Drosophila</taxon>
    </lineage>
</organism>
<feature type="non-terminal residue" evidence="2">
    <location>
        <position position="189"/>
    </location>
</feature>
<keyword evidence="1" id="KW-0812">Transmembrane</keyword>
<sequence length="189" mass="22461">MQNILEQELDKIDELPKQGLKWVEYSAYALGLNIAPRKRGSRPCRFLRIFTWIVNMNIIYSLIKFIIVNFVVSFEAYVEAVLLTFQLSVGLVKMMMFFNNLESCVDLVRITETGSVLKDLGLFDLNLPNKRKLCTELKTILYDNWQEIDRQVMFFYKIVCMPVLYYTLRPYFQYLYDCYIVRDTCEMTL</sequence>
<feature type="transmembrane region" description="Helical" evidence="1">
    <location>
        <begin position="74"/>
        <end position="92"/>
    </location>
</feature>
<accession>A0A0M4EYP2</accession>
<protein>
    <submittedName>
        <fullName evidence="2">Or67b</fullName>
    </submittedName>
</protein>
<feature type="transmembrane region" description="Helical" evidence="1">
    <location>
        <begin position="46"/>
        <end position="68"/>
    </location>
</feature>
<evidence type="ECO:0000256" key="1">
    <source>
        <dbReference type="SAM" id="Phobius"/>
    </source>
</evidence>
<evidence type="ECO:0000313" key="2">
    <source>
        <dbReference type="EMBL" id="ALC43662.1"/>
    </source>
</evidence>
<keyword evidence="1" id="KW-0472">Membrane</keyword>
<keyword evidence="1" id="KW-1133">Transmembrane helix</keyword>
<dbReference type="STRING" id="30019.A0A0M4EYP2"/>
<dbReference type="AlphaFoldDB" id="A0A0M4EYP2"/>
<dbReference type="EMBL" id="CP012525">
    <property type="protein sequence ID" value="ALC43662.1"/>
    <property type="molecule type" value="Genomic_DNA"/>
</dbReference>
<name>A0A0M4EYP2_DROBS</name>
<keyword evidence="3" id="KW-1185">Reference proteome</keyword>
<evidence type="ECO:0000313" key="3">
    <source>
        <dbReference type="Proteomes" id="UP000494163"/>
    </source>
</evidence>
<dbReference type="Proteomes" id="UP000494163">
    <property type="component" value="Chromosome 3L"/>
</dbReference>
<reference evidence="2 3" key="1">
    <citation type="submission" date="2015-08" db="EMBL/GenBank/DDBJ databases">
        <title>Ancestral chromatin configuration constrains chromatin evolution on differentiating sex chromosomes in Drosophila.</title>
        <authorList>
            <person name="Zhou Q."/>
            <person name="Bachtrog D."/>
        </authorList>
    </citation>
    <scope>NUCLEOTIDE SEQUENCE [LARGE SCALE GENOMIC DNA]</scope>
    <source>
        <tissue evidence="2">Whole larvae</tissue>
    </source>
</reference>
<gene>
    <name evidence="2" type="ORF">Dbus_chr3Lg828</name>
</gene>
<proteinExistence type="predicted"/>